<dbReference type="EMBL" id="CP060790">
    <property type="protein sequence ID" value="QNP59316.1"/>
    <property type="molecule type" value="Genomic_DNA"/>
</dbReference>
<dbReference type="InterPro" id="IPR005538">
    <property type="entry name" value="LrgA/CidA"/>
</dbReference>
<protein>
    <submittedName>
        <fullName evidence="7">CidA/LrgA family protein</fullName>
    </submittedName>
</protein>
<dbReference type="GO" id="GO:0005886">
    <property type="term" value="C:plasma membrane"/>
    <property type="evidence" value="ECO:0007669"/>
    <property type="project" value="UniProtKB-SubCell"/>
</dbReference>
<keyword evidence="8" id="KW-1185">Reference proteome</keyword>
<dbReference type="KEGG" id="amon:H9L24_21275"/>
<sequence>MLYALTALFAFQLLGELLVQWLSLPLPGALAGMLLLLAALLAYGRVPEALERTAGGLLQNMMLLFIPAIAGVMLHFDRIAREWLPFLVAGIAGAAITLAVTAWTLRRLLRDTAEARPADEERA</sequence>
<dbReference type="PANTHER" id="PTHR33931:SF2">
    <property type="entry name" value="HOLIN-LIKE PROTEIN CIDA"/>
    <property type="match status" value="1"/>
</dbReference>
<keyword evidence="4 6" id="KW-1133">Transmembrane helix</keyword>
<reference evidence="7 8" key="1">
    <citation type="submission" date="2020-08" db="EMBL/GenBank/DDBJ databases">
        <title>Genome sequence of Acidovorax monticola KACC 19171T.</title>
        <authorList>
            <person name="Hyun D.-W."/>
            <person name="Bae J.-W."/>
        </authorList>
    </citation>
    <scope>NUCLEOTIDE SEQUENCE [LARGE SCALE GENOMIC DNA]</scope>
    <source>
        <strain evidence="7 8">KACC 19171</strain>
    </source>
</reference>
<feature type="transmembrane region" description="Helical" evidence="6">
    <location>
        <begin position="83"/>
        <end position="105"/>
    </location>
</feature>
<feature type="transmembrane region" description="Helical" evidence="6">
    <location>
        <begin position="56"/>
        <end position="77"/>
    </location>
</feature>
<proteinExistence type="predicted"/>
<organism evidence="7 8">
    <name type="scientific">Paenacidovorax monticola</name>
    <dbReference type="NCBI Taxonomy" id="1926868"/>
    <lineage>
        <taxon>Bacteria</taxon>
        <taxon>Pseudomonadati</taxon>
        <taxon>Pseudomonadota</taxon>
        <taxon>Betaproteobacteria</taxon>
        <taxon>Burkholderiales</taxon>
        <taxon>Comamonadaceae</taxon>
        <taxon>Paenacidovorax</taxon>
    </lineage>
</organism>
<evidence type="ECO:0000256" key="2">
    <source>
        <dbReference type="ARBA" id="ARBA00022475"/>
    </source>
</evidence>
<evidence type="ECO:0000313" key="7">
    <source>
        <dbReference type="EMBL" id="QNP59316.1"/>
    </source>
</evidence>
<comment type="subcellular location">
    <subcellularLocation>
        <location evidence="1">Cell membrane</location>
        <topology evidence="1">Multi-pass membrane protein</topology>
    </subcellularLocation>
</comment>
<keyword evidence="5 6" id="KW-0472">Membrane</keyword>
<keyword evidence="3 6" id="KW-0812">Transmembrane</keyword>
<dbReference type="RefSeq" id="WP_187736300.1">
    <property type="nucleotide sequence ID" value="NZ_CP060790.1"/>
</dbReference>
<evidence type="ECO:0000256" key="5">
    <source>
        <dbReference type="ARBA" id="ARBA00023136"/>
    </source>
</evidence>
<dbReference type="AlphaFoldDB" id="A0A7H0HFK0"/>
<gene>
    <name evidence="7" type="ORF">H9L24_21275</name>
</gene>
<evidence type="ECO:0000256" key="1">
    <source>
        <dbReference type="ARBA" id="ARBA00004651"/>
    </source>
</evidence>
<feature type="transmembrane region" description="Helical" evidence="6">
    <location>
        <begin position="25"/>
        <end position="44"/>
    </location>
</feature>
<accession>A0A7H0HFK0</accession>
<dbReference type="Pfam" id="PF03788">
    <property type="entry name" value="LrgA"/>
    <property type="match status" value="1"/>
</dbReference>
<dbReference type="PANTHER" id="PTHR33931">
    <property type="entry name" value="HOLIN-LIKE PROTEIN CIDA-RELATED"/>
    <property type="match status" value="1"/>
</dbReference>
<dbReference type="Proteomes" id="UP000516057">
    <property type="component" value="Chromosome"/>
</dbReference>
<evidence type="ECO:0000313" key="8">
    <source>
        <dbReference type="Proteomes" id="UP000516057"/>
    </source>
</evidence>
<evidence type="ECO:0000256" key="6">
    <source>
        <dbReference type="SAM" id="Phobius"/>
    </source>
</evidence>
<name>A0A7H0HFK0_9BURK</name>
<keyword evidence="2" id="KW-1003">Cell membrane</keyword>
<evidence type="ECO:0000256" key="3">
    <source>
        <dbReference type="ARBA" id="ARBA00022692"/>
    </source>
</evidence>
<evidence type="ECO:0000256" key="4">
    <source>
        <dbReference type="ARBA" id="ARBA00022989"/>
    </source>
</evidence>